<sequence length="338" mass="38427">MKPTVLAVMFMVVFAHQVSADERLKALSQASCDFAQRLHFKLSFSTIESVDLEVVNAMLVNSDKPIEQQFKSDAESKYLAKIETFKPSEQDAEKKINDYVSQKTYGEIREIIKKGSINDQTSVVLVSTLSFNATWQNEFDVSKTSKQPFTWENGKKEEVEMMNDTRIVLYKRDNQSEIDVIQMPFKGGRFAIYFALPRRVGQLAALEERLSEPGKSKELLEGLQPTTVELAIPKFKIEKRFELKQSLREMGMEKAFEANSADFKRLHISEVVHAAVFEIEERGTRGSSASVTEIESKSRPSVEEAQETFIADHGFMFWVLDNSSSQVVFQGSFNGQKK</sequence>
<organism evidence="5 6">
    <name type="scientific">Candidula unifasciata</name>
    <dbReference type="NCBI Taxonomy" id="100452"/>
    <lineage>
        <taxon>Eukaryota</taxon>
        <taxon>Metazoa</taxon>
        <taxon>Spiralia</taxon>
        <taxon>Lophotrochozoa</taxon>
        <taxon>Mollusca</taxon>
        <taxon>Gastropoda</taxon>
        <taxon>Heterobranchia</taxon>
        <taxon>Euthyneura</taxon>
        <taxon>Panpulmonata</taxon>
        <taxon>Eupulmonata</taxon>
        <taxon>Stylommatophora</taxon>
        <taxon>Helicina</taxon>
        <taxon>Helicoidea</taxon>
        <taxon>Geomitridae</taxon>
        <taxon>Candidula</taxon>
    </lineage>
</organism>
<evidence type="ECO:0000259" key="4">
    <source>
        <dbReference type="SMART" id="SM00093"/>
    </source>
</evidence>
<evidence type="ECO:0000256" key="3">
    <source>
        <dbReference type="SAM" id="SignalP"/>
    </source>
</evidence>
<dbReference type="InterPro" id="IPR042178">
    <property type="entry name" value="Serpin_sf_1"/>
</dbReference>
<dbReference type="OrthoDB" id="671595at2759"/>
<keyword evidence="3" id="KW-0732">Signal</keyword>
<dbReference type="Gene3D" id="2.30.39.10">
    <property type="entry name" value="Alpha-1-antitrypsin, domain 1"/>
    <property type="match status" value="1"/>
</dbReference>
<dbReference type="EMBL" id="CAJHNH020006334">
    <property type="protein sequence ID" value="CAG5133581.1"/>
    <property type="molecule type" value="Genomic_DNA"/>
</dbReference>
<dbReference type="GO" id="GO:0004867">
    <property type="term" value="F:serine-type endopeptidase inhibitor activity"/>
    <property type="evidence" value="ECO:0007669"/>
    <property type="project" value="InterPro"/>
</dbReference>
<dbReference type="GO" id="GO:0005615">
    <property type="term" value="C:extracellular space"/>
    <property type="evidence" value="ECO:0007669"/>
    <property type="project" value="InterPro"/>
</dbReference>
<evidence type="ECO:0000313" key="6">
    <source>
        <dbReference type="Proteomes" id="UP000678393"/>
    </source>
</evidence>
<comment type="similarity">
    <text evidence="1 2">Belongs to the serpin family.</text>
</comment>
<evidence type="ECO:0000256" key="1">
    <source>
        <dbReference type="ARBA" id="ARBA00009500"/>
    </source>
</evidence>
<feature type="domain" description="Serpin" evidence="4">
    <location>
        <begin position="11"/>
        <end position="336"/>
    </location>
</feature>
<dbReference type="InterPro" id="IPR000215">
    <property type="entry name" value="Serpin_fam"/>
</dbReference>
<name>A0A8S4A5C4_9EUPU</name>
<dbReference type="InterPro" id="IPR023796">
    <property type="entry name" value="Serpin_dom"/>
</dbReference>
<feature type="signal peptide" evidence="3">
    <location>
        <begin position="1"/>
        <end position="20"/>
    </location>
</feature>
<dbReference type="Gene3D" id="3.30.497.10">
    <property type="entry name" value="Antithrombin, subunit I, domain 2"/>
    <property type="match status" value="1"/>
</dbReference>
<dbReference type="Proteomes" id="UP000678393">
    <property type="component" value="Unassembled WGS sequence"/>
</dbReference>
<reference evidence="5" key="1">
    <citation type="submission" date="2021-04" db="EMBL/GenBank/DDBJ databases">
        <authorList>
            <consortium name="Molecular Ecology Group"/>
        </authorList>
    </citation>
    <scope>NUCLEOTIDE SEQUENCE</scope>
</reference>
<evidence type="ECO:0000313" key="5">
    <source>
        <dbReference type="EMBL" id="CAG5133581.1"/>
    </source>
</evidence>
<protein>
    <recommendedName>
        <fullName evidence="4">Serpin domain-containing protein</fullName>
    </recommendedName>
</protein>
<proteinExistence type="inferred from homology"/>
<dbReference type="PANTHER" id="PTHR11461:SF211">
    <property type="entry name" value="GH10112P-RELATED"/>
    <property type="match status" value="1"/>
</dbReference>
<dbReference type="Pfam" id="PF00079">
    <property type="entry name" value="Serpin"/>
    <property type="match status" value="1"/>
</dbReference>
<dbReference type="InterPro" id="IPR036186">
    <property type="entry name" value="Serpin_sf"/>
</dbReference>
<evidence type="ECO:0000256" key="2">
    <source>
        <dbReference type="RuleBase" id="RU000411"/>
    </source>
</evidence>
<dbReference type="PANTHER" id="PTHR11461">
    <property type="entry name" value="SERINE PROTEASE INHIBITOR, SERPIN"/>
    <property type="match status" value="1"/>
</dbReference>
<accession>A0A8S4A5C4</accession>
<feature type="chain" id="PRO_5035741690" description="Serpin domain-containing protein" evidence="3">
    <location>
        <begin position="21"/>
        <end position="338"/>
    </location>
</feature>
<dbReference type="SMART" id="SM00093">
    <property type="entry name" value="SERPIN"/>
    <property type="match status" value="1"/>
</dbReference>
<comment type="caution">
    <text evidence="5">The sequence shown here is derived from an EMBL/GenBank/DDBJ whole genome shotgun (WGS) entry which is preliminary data.</text>
</comment>
<gene>
    <name evidence="5" type="ORF">CUNI_LOCUS19139</name>
</gene>
<dbReference type="SUPFAM" id="SSF56574">
    <property type="entry name" value="Serpins"/>
    <property type="match status" value="1"/>
</dbReference>
<dbReference type="InterPro" id="IPR042185">
    <property type="entry name" value="Serpin_sf_2"/>
</dbReference>
<keyword evidence="6" id="KW-1185">Reference proteome</keyword>
<dbReference type="AlphaFoldDB" id="A0A8S4A5C4"/>